<keyword evidence="8 13" id="KW-0965">Cell junction</keyword>
<evidence type="ECO:0000256" key="10">
    <source>
        <dbReference type="ARBA" id="ARBA00023212"/>
    </source>
</evidence>
<evidence type="ECO:0000256" key="12">
    <source>
        <dbReference type="ARBA" id="ARBA00025131"/>
    </source>
</evidence>
<dbReference type="RefSeq" id="XP_014859005.1">
    <property type="nucleotide sequence ID" value="XM_015003519.1"/>
</dbReference>
<protein>
    <recommendedName>
        <fullName evidence="4 13">Cytospin-A</fullName>
    </recommendedName>
</protein>
<dbReference type="InterPro" id="IPR050540">
    <property type="entry name" value="F-actin_Monoox_Mical"/>
</dbReference>
<feature type="region of interest" description="Disordered" evidence="15">
    <location>
        <begin position="307"/>
        <end position="329"/>
    </location>
</feature>
<evidence type="ECO:0000256" key="3">
    <source>
        <dbReference type="ARBA" id="ARBA00011235"/>
    </source>
</evidence>
<keyword evidence="18" id="KW-1185">Reference proteome</keyword>
<evidence type="ECO:0000313" key="18">
    <source>
        <dbReference type="Proteomes" id="UP000261480"/>
    </source>
</evidence>
<dbReference type="Proteomes" id="UP000261480">
    <property type="component" value="Unplaced"/>
</dbReference>
<comment type="subcellular location">
    <subcellularLocation>
        <location evidence="1 13">Cytoplasm</location>
        <location evidence="1 13">Cytoskeleton</location>
        <location evidence="1 13">Spindle</location>
    </subcellularLocation>
    <subcellularLocation>
        <location evidence="13">Cytoplasm</location>
        <location evidence="13">Cytoskeleton</location>
    </subcellularLocation>
    <subcellularLocation>
        <location evidence="13">Cell junction</location>
        <location evidence="13">Gap junction</location>
    </subcellularLocation>
</comment>
<dbReference type="GO" id="GO:0005737">
    <property type="term" value="C:cytoplasm"/>
    <property type="evidence" value="ECO:0007669"/>
    <property type="project" value="UniProtKB-UniRule"/>
</dbReference>
<comment type="subunit">
    <text evidence="3 13">May interact with both microtubules and actin cytoskeleton.</text>
</comment>
<keyword evidence="10 13" id="KW-0206">Cytoskeleton</keyword>
<dbReference type="GO" id="GO:0005921">
    <property type="term" value="C:gap junction"/>
    <property type="evidence" value="ECO:0007669"/>
    <property type="project" value="UniProtKB-SubCell"/>
</dbReference>
<dbReference type="Gene3D" id="1.10.418.10">
    <property type="entry name" value="Calponin-like domain"/>
    <property type="match status" value="1"/>
</dbReference>
<feature type="region of interest" description="Disordered" evidence="15">
    <location>
        <begin position="374"/>
        <end position="431"/>
    </location>
</feature>
<dbReference type="SMART" id="SM00033">
    <property type="entry name" value="CH"/>
    <property type="match status" value="1"/>
</dbReference>
<comment type="function">
    <text evidence="12 13">Involved in cytokinesis and spindle organization. May play a role in actin cytoskeleton organization and microtubule stabilization and hence required for proper cell adhesion and migration.</text>
</comment>
<evidence type="ECO:0000256" key="9">
    <source>
        <dbReference type="ARBA" id="ARBA00023054"/>
    </source>
</evidence>
<feature type="compositionally biased region" description="Low complexity" evidence="15">
    <location>
        <begin position="27"/>
        <end position="42"/>
    </location>
</feature>
<feature type="region of interest" description="Disordered" evidence="15">
    <location>
        <begin position="1"/>
        <end position="175"/>
    </location>
</feature>
<dbReference type="SUPFAM" id="SSF47576">
    <property type="entry name" value="Calponin-homology domain, CH-domain"/>
    <property type="match status" value="1"/>
</dbReference>
<evidence type="ECO:0000256" key="13">
    <source>
        <dbReference type="RuleBase" id="RU367063"/>
    </source>
</evidence>
<sequence>MGNFSTKDNHGNTGAPLESFHTPPSSPQSSIPQLPLPTASPTLSPPPAATVTSSGKKPHQCSPRSPIPPPDWKPPPPGGPSSSAVSPAVSPVLKKPGSIVAGKGQAYSGRNGGLPTPTSRTSGSQVKSVAVSPIKSPSSVCSAPPATSSVEQSKKERNSSLSESLLPGNEDKDKQSKELAKLLEECRSTLGVTDRQDGTTNTTEMLKQLLTEVKSLKTTLQTERGEWLQFQADFQVAVSVADRLKAEAEEELTALRTAHKEIEMELAAAQQRQKEAENQLVTLQRELKETRQKLSVFTEVQDKTEVHARQELKRSNGESNISESKEGTNRGRVRALYTLGGERVDSKSQNLVVKNVVEDDSIIDCKGMTRSSLRNVTNEDQYGADVQSNNPRRVTSSERSRSLSRLPPSSDNAANQNGTFQTNSTSTLESTNRNLGQLRGRKGLDWQDGKFSSDAGKREESLNKYNSALTELPPTKSQDGFNLLLRRHGGSKRNSLLRWCQSRTQGYKNIDITNFSSSWADGLAFCAVYHTYLPSHVPYSSLSPENKRENLSLAFKTGETVGITPSLTADEMLRAGGPDWQRVLGYVESIYRHFEM</sequence>
<accession>A0A3B3Y322</accession>
<dbReference type="FunFam" id="1.10.418.10:FF:000020">
    <property type="entry name" value="Cytospin-A isoform 1"/>
    <property type="match status" value="1"/>
</dbReference>
<dbReference type="Ensembl" id="ENSPMET00000015079.1">
    <property type="protein sequence ID" value="ENSPMEP00000021505.1"/>
    <property type="gene ID" value="ENSPMEG00000001767.1"/>
</dbReference>
<dbReference type="CDD" id="cd21199">
    <property type="entry name" value="CH_CYTS"/>
    <property type="match status" value="1"/>
</dbReference>
<evidence type="ECO:0000256" key="5">
    <source>
        <dbReference type="ARBA" id="ARBA00022490"/>
    </source>
</evidence>
<dbReference type="KEGG" id="pmei:106927751"/>
<evidence type="ECO:0000259" key="16">
    <source>
        <dbReference type="PROSITE" id="PS50021"/>
    </source>
</evidence>
<evidence type="ECO:0000256" key="2">
    <source>
        <dbReference type="ARBA" id="ARBA00009452"/>
    </source>
</evidence>
<feature type="compositionally biased region" description="Polar residues" evidence="15">
    <location>
        <begin position="135"/>
        <end position="151"/>
    </location>
</feature>
<dbReference type="GO" id="GO:0005819">
    <property type="term" value="C:spindle"/>
    <property type="evidence" value="ECO:0007669"/>
    <property type="project" value="UniProtKB-SubCell"/>
</dbReference>
<keyword evidence="5 13" id="KW-0963">Cytoplasm</keyword>
<dbReference type="GO" id="GO:0051301">
    <property type="term" value="P:cell division"/>
    <property type="evidence" value="ECO:0007669"/>
    <property type="project" value="UniProtKB-UniRule"/>
</dbReference>
<proteinExistence type="inferred from homology"/>
<dbReference type="InterPro" id="IPR036872">
    <property type="entry name" value="CH_dom_sf"/>
</dbReference>
<organism evidence="17 18">
    <name type="scientific">Poecilia mexicana</name>
    <dbReference type="NCBI Taxonomy" id="48701"/>
    <lineage>
        <taxon>Eukaryota</taxon>
        <taxon>Metazoa</taxon>
        <taxon>Chordata</taxon>
        <taxon>Craniata</taxon>
        <taxon>Vertebrata</taxon>
        <taxon>Euteleostomi</taxon>
        <taxon>Actinopterygii</taxon>
        <taxon>Neopterygii</taxon>
        <taxon>Teleostei</taxon>
        <taxon>Neoteleostei</taxon>
        <taxon>Acanthomorphata</taxon>
        <taxon>Ovalentaria</taxon>
        <taxon>Atherinomorphae</taxon>
        <taxon>Cyprinodontiformes</taxon>
        <taxon>Poeciliidae</taxon>
        <taxon>Poeciliinae</taxon>
        <taxon>Poecilia</taxon>
    </lineage>
</organism>
<evidence type="ECO:0000313" key="17">
    <source>
        <dbReference type="Ensembl" id="ENSPMEP00000021505.1"/>
    </source>
</evidence>
<evidence type="ECO:0000256" key="7">
    <source>
        <dbReference type="ARBA" id="ARBA00022868"/>
    </source>
</evidence>
<dbReference type="AlphaFoldDB" id="A0A3B3Y322"/>
<dbReference type="PANTHER" id="PTHR23167">
    <property type="entry name" value="CALPONIN HOMOLOGY DOMAIN-CONTAINING PROTEIN DDB_G0272472-RELATED"/>
    <property type="match status" value="1"/>
</dbReference>
<feature type="compositionally biased region" description="Low complexity" evidence="15">
    <location>
        <begin position="80"/>
        <end position="91"/>
    </location>
</feature>
<dbReference type="OrthoDB" id="21607at2759"/>
<keyword evidence="6 13" id="KW-0132">Cell division</keyword>
<feature type="coiled-coil region" evidence="14">
    <location>
        <begin position="206"/>
        <end position="300"/>
    </location>
</feature>
<dbReference type="InterPro" id="IPR001715">
    <property type="entry name" value="CH_dom"/>
</dbReference>
<keyword evidence="11 13" id="KW-0131">Cell cycle</keyword>
<keyword evidence="9 14" id="KW-0175">Coiled coil</keyword>
<feature type="compositionally biased region" description="Polar residues" evidence="15">
    <location>
        <begin position="411"/>
        <end position="431"/>
    </location>
</feature>
<evidence type="ECO:0000256" key="15">
    <source>
        <dbReference type="SAM" id="MobiDB-lite"/>
    </source>
</evidence>
<feature type="compositionally biased region" description="Polar residues" evidence="15">
    <location>
        <begin position="374"/>
        <end position="390"/>
    </location>
</feature>
<feature type="compositionally biased region" description="Pro residues" evidence="15">
    <location>
        <begin position="65"/>
        <end position="79"/>
    </location>
</feature>
<reference evidence="17" key="2">
    <citation type="submission" date="2025-09" db="UniProtKB">
        <authorList>
            <consortium name="Ensembl"/>
        </authorList>
    </citation>
    <scope>IDENTIFICATION</scope>
</reference>
<comment type="similarity">
    <text evidence="2 13">Belongs to the cytospin-A family.</text>
</comment>
<name>A0A3B3Y322_9TELE</name>
<feature type="domain" description="Calponin-homology (CH)" evidence="16">
    <location>
        <begin position="490"/>
        <end position="595"/>
    </location>
</feature>
<evidence type="ECO:0000256" key="6">
    <source>
        <dbReference type="ARBA" id="ARBA00022618"/>
    </source>
</evidence>
<dbReference type="GeneID" id="106927751"/>
<dbReference type="PROSITE" id="PS50021">
    <property type="entry name" value="CH"/>
    <property type="match status" value="1"/>
</dbReference>
<evidence type="ECO:0000256" key="11">
    <source>
        <dbReference type="ARBA" id="ARBA00023306"/>
    </source>
</evidence>
<feature type="compositionally biased region" description="Polar residues" evidence="15">
    <location>
        <begin position="116"/>
        <end position="127"/>
    </location>
</feature>
<evidence type="ECO:0000256" key="14">
    <source>
        <dbReference type="SAM" id="Coils"/>
    </source>
</evidence>
<evidence type="ECO:0000256" key="4">
    <source>
        <dbReference type="ARBA" id="ARBA00015657"/>
    </source>
</evidence>
<evidence type="ECO:0000256" key="1">
    <source>
        <dbReference type="ARBA" id="ARBA00004186"/>
    </source>
</evidence>
<evidence type="ECO:0000256" key="8">
    <source>
        <dbReference type="ARBA" id="ARBA00022949"/>
    </source>
</evidence>
<reference evidence="17" key="1">
    <citation type="submission" date="2025-08" db="UniProtKB">
        <authorList>
            <consortium name="Ensembl"/>
        </authorList>
    </citation>
    <scope>IDENTIFICATION</scope>
</reference>
<dbReference type="PANTHER" id="PTHR23167:SF18">
    <property type="entry name" value="CYTOSPIN-A"/>
    <property type="match status" value="1"/>
</dbReference>
<feature type="compositionally biased region" description="Basic and acidic residues" evidence="15">
    <location>
        <begin position="307"/>
        <end position="316"/>
    </location>
</feature>
<keyword evidence="7 13" id="KW-0303">Gap junction</keyword>
<dbReference type="Pfam" id="PF00307">
    <property type="entry name" value="CH"/>
    <property type="match status" value="1"/>
</dbReference>